<reference evidence="1" key="1">
    <citation type="submission" date="2016-06" db="UniProtKB">
        <authorList>
            <consortium name="WormBaseParasite"/>
        </authorList>
    </citation>
    <scope>IDENTIFICATION</scope>
</reference>
<sequence length="84" mass="9578">MRNESKVTLFRPGVCNEPVVVVTFGEQFSLLLLTDEGVSFSFVRILLVTPFLRLGVWEAIVVVTFEEEQFSLMLTDKLMSFSDE</sequence>
<organism evidence="1">
    <name type="scientific">Schistosoma curassoni</name>
    <dbReference type="NCBI Taxonomy" id="6186"/>
    <lineage>
        <taxon>Eukaryota</taxon>
        <taxon>Metazoa</taxon>
        <taxon>Spiralia</taxon>
        <taxon>Lophotrochozoa</taxon>
        <taxon>Platyhelminthes</taxon>
        <taxon>Trematoda</taxon>
        <taxon>Digenea</taxon>
        <taxon>Strigeidida</taxon>
        <taxon>Schistosomatoidea</taxon>
        <taxon>Schistosomatidae</taxon>
        <taxon>Schistosoma</taxon>
    </lineage>
</organism>
<protein>
    <submittedName>
        <fullName evidence="1">CNH domain-containing protein</fullName>
    </submittedName>
</protein>
<dbReference type="AlphaFoldDB" id="A0A183L246"/>
<dbReference type="WBParaSite" id="SCUD_0002140001-mRNA-1">
    <property type="protein sequence ID" value="SCUD_0002140001-mRNA-1"/>
    <property type="gene ID" value="SCUD_0002140001"/>
</dbReference>
<evidence type="ECO:0000313" key="1">
    <source>
        <dbReference type="WBParaSite" id="SCUD_0002140001-mRNA-1"/>
    </source>
</evidence>
<name>A0A183L246_9TREM</name>
<proteinExistence type="predicted"/>
<accession>A0A183L246</accession>